<feature type="compositionally biased region" description="Basic and acidic residues" evidence="1">
    <location>
        <begin position="167"/>
        <end position="177"/>
    </location>
</feature>
<feature type="region of interest" description="Disordered" evidence="1">
    <location>
        <begin position="1005"/>
        <end position="1076"/>
    </location>
</feature>
<evidence type="ECO:0000313" key="4">
    <source>
        <dbReference type="Proteomes" id="UP000799291"/>
    </source>
</evidence>
<dbReference type="InterPro" id="IPR009060">
    <property type="entry name" value="UBA-like_sf"/>
</dbReference>
<name>A0A6G1JG61_9PLEO</name>
<dbReference type="AlphaFoldDB" id="A0A6G1JG61"/>
<organism evidence="3 4">
    <name type="scientific">Lentithecium fluviatile CBS 122367</name>
    <dbReference type="NCBI Taxonomy" id="1168545"/>
    <lineage>
        <taxon>Eukaryota</taxon>
        <taxon>Fungi</taxon>
        <taxon>Dikarya</taxon>
        <taxon>Ascomycota</taxon>
        <taxon>Pezizomycotina</taxon>
        <taxon>Dothideomycetes</taxon>
        <taxon>Pleosporomycetidae</taxon>
        <taxon>Pleosporales</taxon>
        <taxon>Massarineae</taxon>
        <taxon>Lentitheciaceae</taxon>
        <taxon>Lentithecium</taxon>
    </lineage>
</organism>
<sequence>MSSRDSVACASPFSPTHSIKSISSLSRTTSRHSSHHPETRSRFARRHSQRGASKHSPPASSSSSFKSPTKSAHSFQTKKSSSTKSGTILRAVPEGTSCAKHGARDMPNQESHLGTGHRSPTANGHYSTQDRTRRRSNSATALSPKAGSSIKSYSSATNLRGSIGTYKEGKVQWDNKAARSPQSQGKWPSSSRNQKPRIQVVIPLRHTDEKPLPTLPVLSNPNTGHIVSAAGDIDIGYNVSPPTASKLSRIRDSMVSPLSSQKGRPTVHFYTAMDIKVSKPTLQGSPDLSEGARHSSDDSREDDLSSTYSEKSSVTSDEADHPRPAPNPIQFHGHSVSDAFSIKNPVSAGIFDSPPRKAKSGDAETGPHVAPPPRRPRVYGRHPVPDDEYVDFKPTCSLHPQRHASGITPSQPHVARNTPSPSLSRRSLSKQPEMGVINQAVNRSVSRQQSALPSPTLSEAASDLERQLTSFTDENPFRWDDIAVRQEPPLTPQGIPRKDSVTYSISRHSPPPLVPRKSSKRQTQSPVDLDGFRLSNVPMEHIVSQLRRSVRRSRNLTISIPKAKRMTTDSFNLSPIPIPTEVTHRVFTLEEHENVLLNILQRMESLDDLFSCAVINRGFYRLYKRRELDLMKAALRRESPPAWEHREICYPGHDDLDEEDLDRPRQEYTPESYIRYYTRDMYIIAAIKSLIKDKCESFLRPEISDAIISEDAIESSRVDDALWRIWTFCKIFGSGKGREEDVIAQMDWLKGGEIVHQQNCSSSALMWDDMNETLASAPECFAKGNEGGLSAEQLFDMMELWNCLGVLLQPIEGRTIQAREYGVYDNTDIRGGDIDGEELMLDEWYYYLLTLGLSTVLDLAGPCRRSDASVFLIAGQHGCLDWKPPVDGSTRRNFLKEAASRVYEDKIMLTYAETSTKEVQRALSKQRIQKHISELRHRHQAGGDLPYIRQSQDRPMSDWEGVFKNLTRPRPGPAANNLVTHIPSLHSSGFTSALAKELSVAVSEMSTAPPASQSPPRRTVAMPLLPSPPPTTVPSTRDRNSVATSQSPPRRTVAMPLLPSPPPSTVPSNRDRSSMASTMPAIDEHPAFRRQEIIPEMPRLEEHPMFAQHARQTSGDSNDSAASHPAFQQHPLQRMVQEHDSSENSADRAIYRIVEMGFTPEQARLALRMTDLGDGLRVDRAVELLLREGVM</sequence>
<feature type="compositionally biased region" description="Low complexity" evidence="1">
    <location>
        <begin position="54"/>
        <end position="87"/>
    </location>
</feature>
<feature type="compositionally biased region" description="Polar residues" evidence="1">
    <location>
        <begin position="149"/>
        <end position="160"/>
    </location>
</feature>
<feature type="region of interest" description="Disordered" evidence="1">
    <location>
        <begin position="278"/>
        <end position="333"/>
    </location>
</feature>
<proteinExistence type="predicted"/>
<feature type="region of interest" description="Disordered" evidence="1">
    <location>
        <begin position="1"/>
        <end position="196"/>
    </location>
</feature>
<feature type="compositionally biased region" description="Polar residues" evidence="1">
    <location>
        <begin position="180"/>
        <end position="193"/>
    </location>
</feature>
<dbReference type="SUPFAM" id="SSF46934">
    <property type="entry name" value="UBA-like"/>
    <property type="match status" value="1"/>
</dbReference>
<keyword evidence="4" id="KW-1185">Reference proteome</keyword>
<accession>A0A6G1JG61</accession>
<reference evidence="3" key="1">
    <citation type="journal article" date="2020" name="Stud. Mycol.">
        <title>101 Dothideomycetes genomes: a test case for predicting lifestyles and emergence of pathogens.</title>
        <authorList>
            <person name="Haridas S."/>
            <person name="Albert R."/>
            <person name="Binder M."/>
            <person name="Bloem J."/>
            <person name="Labutti K."/>
            <person name="Salamov A."/>
            <person name="Andreopoulos B."/>
            <person name="Baker S."/>
            <person name="Barry K."/>
            <person name="Bills G."/>
            <person name="Bluhm B."/>
            <person name="Cannon C."/>
            <person name="Castanera R."/>
            <person name="Culley D."/>
            <person name="Daum C."/>
            <person name="Ezra D."/>
            <person name="Gonzalez J."/>
            <person name="Henrissat B."/>
            <person name="Kuo A."/>
            <person name="Liang C."/>
            <person name="Lipzen A."/>
            <person name="Lutzoni F."/>
            <person name="Magnuson J."/>
            <person name="Mondo S."/>
            <person name="Nolan M."/>
            <person name="Ohm R."/>
            <person name="Pangilinan J."/>
            <person name="Park H.-J."/>
            <person name="Ramirez L."/>
            <person name="Alfaro M."/>
            <person name="Sun H."/>
            <person name="Tritt A."/>
            <person name="Yoshinaga Y."/>
            <person name="Zwiers L.-H."/>
            <person name="Turgeon B."/>
            <person name="Goodwin S."/>
            <person name="Spatafora J."/>
            <person name="Crous P."/>
            <person name="Grigoriev I."/>
        </authorList>
    </citation>
    <scope>NUCLEOTIDE SEQUENCE</scope>
    <source>
        <strain evidence="3">CBS 122367</strain>
    </source>
</reference>
<feature type="region of interest" description="Disordered" evidence="1">
    <location>
        <begin position="347"/>
        <end position="432"/>
    </location>
</feature>
<feature type="region of interest" description="Disordered" evidence="1">
    <location>
        <begin position="485"/>
        <end position="529"/>
    </location>
</feature>
<evidence type="ECO:0000313" key="3">
    <source>
        <dbReference type="EMBL" id="KAF2689456.1"/>
    </source>
</evidence>
<dbReference type="Gene3D" id="1.10.8.10">
    <property type="entry name" value="DNA helicase RuvA subunit, C-terminal domain"/>
    <property type="match status" value="1"/>
</dbReference>
<feature type="compositionally biased region" description="Low complexity" evidence="1">
    <location>
        <begin position="14"/>
        <end position="28"/>
    </location>
</feature>
<gene>
    <name evidence="3" type="ORF">K458DRAFT_413729</name>
</gene>
<evidence type="ECO:0000259" key="2">
    <source>
        <dbReference type="PROSITE" id="PS50030"/>
    </source>
</evidence>
<dbReference type="PROSITE" id="PS50030">
    <property type="entry name" value="UBA"/>
    <property type="match status" value="1"/>
</dbReference>
<feature type="domain" description="UBA" evidence="2">
    <location>
        <begin position="1140"/>
        <end position="1188"/>
    </location>
</feature>
<dbReference type="InterPro" id="IPR015940">
    <property type="entry name" value="UBA"/>
</dbReference>
<feature type="compositionally biased region" description="Polar residues" evidence="1">
    <location>
        <begin position="108"/>
        <end position="129"/>
    </location>
</feature>
<feature type="compositionally biased region" description="Polar residues" evidence="1">
    <location>
        <begin position="1005"/>
        <end position="1016"/>
    </location>
</feature>
<dbReference type="Proteomes" id="UP000799291">
    <property type="component" value="Unassembled WGS sequence"/>
</dbReference>
<dbReference type="OrthoDB" id="5376710at2759"/>
<feature type="compositionally biased region" description="Basic residues" evidence="1">
    <location>
        <begin position="42"/>
        <end position="53"/>
    </location>
</feature>
<dbReference type="EMBL" id="MU005572">
    <property type="protein sequence ID" value="KAF2689456.1"/>
    <property type="molecule type" value="Genomic_DNA"/>
</dbReference>
<protein>
    <recommendedName>
        <fullName evidence="2">UBA domain-containing protein</fullName>
    </recommendedName>
</protein>
<feature type="compositionally biased region" description="Low complexity" evidence="1">
    <location>
        <begin position="305"/>
        <end position="316"/>
    </location>
</feature>
<evidence type="ECO:0000256" key="1">
    <source>
        <dbReference type="SAM" id="MobiDB-lite"/>
    </source>
</evidence>